<keyword evidence="4" id="KW-1185">Reference proteome</keyword>
<comment type="similarity">
    <text evidence="1 2">Belongs to the enoyl-CoA hydratase/isomerase family.</text>
</comment>
<dbReference type="RefSeq" id="WP_127005182.1">
    <property type="nucleotide sequence ID" value="NZ_JBNPXW010000021.1"/>
</dbReference>
<evidence type="ECO:0000313" key="3">
    <source>
        <dbReference type="EMBL" id="RUQ59828.1"/>
    </source>
</evidence>
<dbReference type="OrthoDB" id="7957667at2"/>
<dbReference type="PANTHER" id="PTHR11941:SF54">
    <property type="entry name" value="ENOYL-COA HYDRATASE, MITOCHONDRIAL"/>
    <property type="match status" value="1"/>
</dbReference>
<organism evidence="3 4">
    <name type="scientific">Azospirillum doebereinerae</name>
    <dbReference type="NCBI Taxonomy" id="92933"/>
    <lineage>
        <taxon>Bacteria</taxon>
        <taxon>Pseudomonadati</taxon>
        <taxon>Pseudomonadota</taxon>
        <taxon>Alphaproteobacteria</taxon>
        <taxon>Rhodospirillales</taxon>
        <taxon>Azospirillaceae</taxon>
        <taxon>Azospirillum</taxon>
    </lineage>
</organism>
<dbReference type="Gene3D" id="3.90.226.10">
    <property type="entry name" value="2-enoyl-CoA Hydratase, Chain A, domain 1"/>
    <property type="match status" value="1"/>
</dbReference>
<dbReference type="InterPro" id="IPR029045">
    <property type="entry name" value="ClpP/crotonase-like_dom_sf"/>
</dbReference>
<dbReference type="PANTHER" id="PTHR11941">
    <property type="entry name" value="ENOYL-COA HYDRATASE-RELATED"/>
    <property type="match status" value="1"/>
</dbReference>
<dbReference type="CDD" id="cd06558">
    <property type="entry name" value="crotonase-like"/>
    <property type="match status" value="1"/>
</dbReference>
<dbReference type="Proteomes" id="UP000280346">
    <property type="component" value="Unassembled WGS sequence"/>
</dbReference>
<evidence type="ECO:0000313" key="4">
    <source>
        <dbReference type="Proteomes" id="UP000280346"/>
    </source>
</evidence>
<dbReference type="GO" id="GO:0006635">
    <property type="term" value="P:fatty acid beta-oxidation"/>
    <property type="evidence" value="ECO:0007669"/>
    <property type="project" value="TreeGrafter"/>
</dbReference>
<sequence length="278" mass="30534">MTYDTIRLEERGDVAWLVLNRPERLNAMNQTMLGEINAALDAVEADDRLRAVVVTGAGSAFSSGFDLKEQMEKRPQGIGQWRGLLRKDFDTVMRFWHFPKPTIAAVNGHCLAGAFELALACDMTIAADTAVFGEPELKFGAGIVVMLLPWIAGPKLAKEIIMTGADRITAEKAERIGIVNRIVPADTLERTALTLARHVAAVDPTLMRQTKHALNRTFAIMGMGEALEAALDIDLHIEGEGCPDKIQFMEIARREGLRAALAWRDARFPPENGVEEGT</sequence>
<name>A0A433IZ68_9PROT</name>
<protein>
    <submittedName>
        <fullName evidence="3">Enoyl-CoA hydratase/isomerase family protein</fullName>
    </submittedName>
</protein>
<dbReference type="InterPro" id="IPR018376">
    <property type="entry name" value="Enoyl-CoA_hyd/isom_CS"/>
</dbReference>
<dbReference type="Pfam" id="PF00378">
    <property type="entry name" value="ECH_1"/>
    <property type="match status" value="1"/>
</dbReference>
<dbReference type="SUPFAM" id="SSF52096">
    <property type="entry name" value="ClpP/crotonase"/>
    <property type="match status" value="1"/>
</dbReference>
<evidence type="ECO:0000256" key="1">
    <source>
        <dbReference type="ARBA" id="ARBA00005254"/>
    </source>
</evidence>
<reference evidence="3 4" key="1">
    <citation type="submission" date="2018-12" db="EMBL/GenBank/DDBJ databases">
        <authorList>
            <person name="Yang Y."/>
        </authorList>
    </citation>
    <scope>NUCLEOTIDE SEQUENCE [LARGE SCALE GENOMIC DNA]</scope>
    <source>
        <strain evidence="3 4">GSF71</strain>
    </source>
</reference>
<accession>A0A433IZ68</accession>
<evidence type="ECO:0000256" key="2">
    <source>
        <dbReference type="RuleBase" id="RU003707"/>
    </source>
</evidence>
<dbReference type="InterPro" id="IPR001753">
    <property type="entry name" value="Enoyl-CoA_hydra/iso"/>
</dbReference>
<keyword evidence="3" id="KW-0413">Isomerase</keyword>
<proteinExistence type="inferred from homology"/>
<gene>
    <name evidence="3" type="ORF">EJ913_30935</name>
</gene>
<dbReference type="GO" id="GO:0016853">
    <property type="term" value="F:isomerase activity"/>
    <property type="evidence" value="ECO:0007669"/>
    <property type="project" value="UniProtKB-KW"/>
</dbReference>
<dbReference type="AlphaFoldDB" id="A0A433IZ68"/>
<dbReference type="PROSITE" id="PS00166">
    <property type="entry name" value="ENOYL_COA_HYDRATASE"/>
    <property type="match status" value="1"/>
</dbReference>
<dbReference type="EMBL" id="RZIJ01000059">
    <property type="protein sequence ID" value="RUQ59828.1"/>
    <property type="molecule type" value="Genomic_DNA"/>
</dbReference>
<comment type="caution">
    <text evidence="3">The sequence shown here is derived from an EMBL/GenBank/DDBJ whole genome shotgun (WGS) entry which is preliminary data.</text>
</comment>